<dbReference type="OrthoDB" id="9805698at2"/>
<evidence type="ECO:0000256" key="7">
    <source>
        <dbReference type="HAMAP-Rule" id="MF_00957"/>
    </source>
</evidence>
<keyword evidence="5 7" id="KW-0694">RNA-binding</keyword>
<dbReference type="GO" id="GO:0006397">
    <property type="term" value="P:mRNA processing"/>
    <property type="evidence" value="ECO:0007669"/>
    <property type="project" value="UniProtKB-KW"/>
</dbReference>
<dbReference type="InterPro" id="IPR025866">
    <property type="entry name" value="PolyA_pol_arg_C_dom"/>
</dbReference>
<keyword evidence="12" id="KW-0548">Nucleotidyltransferase</keyword>
<feature type="domain" description="Poly A polymerase head" evidence="9">
    <location>
        <begin position="62"/>
        <end position="196"/>
    </location>
</feature>
<organism evidence="12 13">
    <name type="scientific">Candidatus Erwinia haradaeae</name>
    <dbReference type="NCBI Taxonomy" id="1922217"/>
    <lineage>
        <taxon>Bacteria</taxon>
        <taxon>Pseudomonadati</taxon>
        <taxon>Pseudomonadota</taxon>
        <taxon>Gammaproteobacteria</taxon>
        <taxon>Enterobacterales</taxon>
        <taxon>Erwiniaceae</taxon>
        <taxon>Erwinia</taxon>
    </lineage>
</organism>
<dbReference type="CDD" id="cd05398">
    <property type="entry name" value="NT_ClassII-CCAase"/>
    <property type="match status" value="1"/>
</dbReference>
<dbReference type="InterPro" id="IPR002646">
    <property type="entry name" value="PolA_pol_head_dom"/>
</dbReference>
<dbReference type="GO" id="GO:1990817">
    <property type="term" value="F:poly(A) RNA polymerase activity"/>
    <property type="evidence" value="ECO:0007669"/>
    <property type="project" value="UniProtKB-UniRule"/>
</dbReference>
<dbReference type="PANTHER" id="PTHR43051:SF1">
    <property type="entry name" value="POLYNUCLEOTIDE ADENYLYLTRANSFERASE FAMILY PROTEIN"/>
    <property type="match status" value="1"/>
</dbReference>
<dbReference type="SUPFAM" id="SSF81301">
    <property type="entry name" value="Nucleotidyltransferase"/>
    <property type="match status" value="1"/>
</dbReference>
<evidence type="ECO:0000256" key="6">
    <source>
        <dbReference type="ARBA" id="ARBA00023163"/>
    </source>
</evidence>
<comment type="function">
    <text evidence="7">Adds poly(A) tail to the 3' end of many RNAs, which usually targets these RNAs for decay. Plays a significant role in the global control of gene expression, through influencing the rate of transcript degradation, and in the general RNA quality control.</text>
</comment>
<evidence type="ECO:0000256" key="4">
    <source>
        <dbReference type="ARBA" id="ARBA00022840"/>
    </source>
</evidence>
<dbReference type="GeneID" id="66304516"/>
<comment type="similarity">
    <text evidence="7 8">Belongs to the tRNA nucleotidyltransferase/poly(A) polymerase family.</text>
</comment>
<feature type="active site" evidence="7">
    <location>
        <position position="80"/>
    </location>
</feature>
<keyword evidence="1 7" id="KW-0507">mRNA processing</keyword>
<accession>A0A451D7V7</accession>
<comment type="catalytic activity">
    <reaction evidence="7">
        <text>RNA(n) + ATP = RNA(n)-3'-adenine ribonucleotide + diphosphate</text>
        <dbReference type="Rhea" id="RHEA:11332"/>
        <dbReference type="Rhea" id="RHEA-COMP:14527"/>
        <dbReference type="Rhea" id="RHEA-COMP:17347"/>
        <dbReference type="ChEBI" id="CHEBI:30616"/>
        <dbReference type="ChEBI" id="CHEBI:33019"/>
        <dbReference type="ChEBI" id="CHEBI:140395"/>
        <dbReference type="ChEBI" id="CHEBI:173115"/>
        <dbReference type="EC" id="2.7.7.19"/>
    </reaction>
</comment>
<dbReference type="Gene3D" id="3.30.460.10">
    <property type="entry name" value="Beta Polymerase, domain 2"/>
    <property type="match status" value="1"/>
</dbReference>
<evidence type="ECO:0000259" key="10">
    <source>
        <dbReference type="Pfam" id="PF12626"/>
    </source>
</evidence>
<dbReference type="Pfam" id="PF12627">
    <property type="entry name" value="PolyA_pol_RNAbd"/>
    <property type="match status" value="1"/>
</dbReference>
<evidence type="ECO:0000259" key="9">
    <source>
        <dbReference type="Pfam" id="PF01743"/>
    </source>
</evidence>
<evidence type="ECO:0000313" key="13">
    <source>
        <dbReference type="Proteomes" id="UP000294441"/>
    </source>
</evidence>
<dbReference type="NCBIfam" id="NF008634">
    <property type="entry name" value="PRK11623.1"/>
    <property type="match status" value="1"/>
</dbReference>
<proteinExistence type="inferred from homology"/>
<feature type="active site" evidence="7">
    <location>
        <position position="165"/>
    </location>
</feature>
<dbReference type="EMBL" id="LR217713">
    <property type="protein sequence ID" value="VFP81912.1"/>
    <property type="molecule type" value="Genomic_DNA"/>
</dbReference>
<feature type="domain" description="Polymerase A arginine-rich C-terminal" evidence="10">
    <location>
        <begin position="342"/>
        <end position="447"/>
    </location>
</feature>
<dbReference type="GO" id="GO:0043633">
    <property type="term" value="P:polyadenylation-dependent RNA catabolic process"/>
    <property type="evidence" value="ECO:0007669"/>
    <property type="project" value="InterPro"/>
</dbReference>
<feature type="active site" evidence="7">
    <location>
        <position position="82"/>
    </location>
</feature>
<dbReference type="FunFam" id="3.30.460.10:FF:000035">
    <property type="entry name" value="Poly(A) polymerase I"/>
    <property type="match status" value="1"/>
</dbReference>
<dbReference type="InterPro" id="IPR010206">
    <property type="entry name" value="PolA_pol_I"/>
</dbReference>
<reference evidence="12 13" key="1">
    <citation type="submission" date="2019-02" db="EMBL/GenBank/DDBJ databases">
        <authorList>
            <person name="Manzano-Marin A."/>
            <person name="Manzano-Marin A."/>
        </authorList>
    </citation>
    <scope>NUCLEOTIDE SEQUENCE [LARGE SCALE GENOMIC DNA]</scope>
    <source>
        <strain evidence="12 13">ErCicurvipes</strain>
    </source>
</reference>
<dbReference type="InterPro" id="IPR032828">
    <property type="entry name" value="PolyA_RNA-bd"/>
</dbReference>
<dbReference type="EC" id="2.7.7.19" evidence="7"/>
<keyword evidence="6 7" id="KW-0804">Transcription</keyword>
<keyword evidence="4 7" id="KW-0067">ATP-binding</keyword>
<dbReference type="Proteomes" id="UP000294441">
    <property type="component" value="Chromosome 1"/>
</dbReference>
<evidence type="ECO:0000259" key="11">
    <source>
        <dbReference type="Pfam" id="PF12627"/>
    </source>
</evidence>
<dbReference type="GO" id="GO:0003723">
    <property type="term" value="F:RNA binding"/>
    <property type="evidence" value="ECO:0007669"/>
    <property type="project" value="UniProtKB-UniRule"/>
</dbReference>
<dbReference type="SUPFAM" id="SSF81891">
    <property type="entry name" value="Poly A polymerase C-terminal region-like"/>
    <property type="match status" value="1"/>
</dbReference>
<dbReference type="HAMAP" id="MF_00957">
    <property type="entry name" value="PolyA_pol"/>
    <property type="match status" value="1"/>
</dbReference>
<evidence type="ECO:0000256" key="3">
    <source>
        <dbReference type="ARBA" id="ARBA00022741"/>
    </source>
</evidence>
<dbReference type="PANTHER" id="PTHR43051">
    <property type="entry name" value="POLYNUCLEOTIDE ADENYLYLTRANSFERASE FAMILY PROTEIN"/>
    <property type="match status" value="1"/>
</dbReference>
<dbReference type="AlphaFoldDB" id="A0A451D7V7"/>
<dbReference type="NCBIfam" id="TIGR01942">
    <property type="entry name" value="pcnB"/>
    <property type="match status" value="1"/>
</dbReference>
<sequence length="475" mass="55723" precursor="true">MFTRVSNFCRQILSHEKDLLSDISTVCQVTVIQRKNHRILQKNISDNAIKVIYRLNKSGYEAYLVGGSVRDLLLNKTPKDFDITTNATPDQVRMLFRNCRLVGRRFRLAHIIFGHEIIEVATFRSHHKPKEQGVVNRNGASCTQNGMLLRDNIFGSIEDDAQRRDLTINSLYYNICDRTVRDYSGGLIDLECGIIRMIGDPETRYREDPVRMLRVIRFSTKLNMQIDCKTKKPIPYLARLLYDIPPARLFEETLKLLQSGYGYHTYLQLCKYQLFQPLFPIITHYLSTQSNKNIEHIIILVLKKTDLRIQHQKPVNPELLFSTLYWYPQLIITQKFSQEKNCTYYDAFLTAMNYLLDQVSRSLAIPKRITNLVRDIWNLQLRLSIRDSKRTSILIEHPRFRTAYHLLKMRAIVEANYELHDLVSWWHQFQISTESEQNNMINILRQNPVPSCQPSSLCKCISSCPTQRERNICQE</sequence>
<evidence type="ECO:0000256" key="5">
    <source>
        <dbReference type="ARBA" id="ARBA00022884"/>
    </source>
</evidence>
<evidence type="ECO:0000256" key="8">
    <source>
        <dbReference type="RuleBase" id="RU003953"/>
    </source>
</evidence>
<evidence type="ECO:0000256" key="1">
    <source>
        <dbReference type="ARBA" id="ARBA00022664"/>
    </source>
</evidence>
<dbReference type="InterPro" id="IPR052191">
    <property type="entry name" value="tRNA_ntf/polyA_polymerase_I"/>
</dbReference>
<evidence type="ECO:0000256" key="2">
    <source>
        <dbReference type="ARBA" id="ARBA00022679"/>
    </source>
</evidence>
<name>A0A451D7V7_9GAMM</name>
<keyword evidence="2 7" id="KW-0808">Transferase</keyword>
<dbReference type="Pfam" id="PF12626">
    <property type="entry name" value="PolyA_pol_arg_C"/>
    <property type="match status" value="1"/>
</dbReference>
<gene>
    <name evidence="7 12" type="primary">pcnB</name>
    <name evidence="12" type="ORF">ERCICURV3402_238</name>
</gene>
<feature type="domain" description="tRNA nucleotidyltransferase/poly(A) polymerase RNA and SrmB- binding" evidence="11">
    <location>
        <begin position="223"/>
        <end position="284"/>
    </location>
</feature>
<keyword evidence="3 7" id="KW-0547">Nucleotide-binding</keyword>
<evidence type="ECO:0000313" key="12">
    <source>
        <dbReference type="EMBL" id="VFP81912.1"/>
    </source>
</evidence>
<dbReference type="GO" id="GO:0005524">
    <property type="term" value="F:ATP binding"/>
    <property type="evidence" value="ECO:0007669"/>
    <property type="project" value="UniProtKB-UniRule"/>
</dbReference>
<dbReference type="InterPro" id="IPR043519">
    <property type="entry name" value="NT_sf"/>
</dbReference>
<protein>
    <recommendedName>
        <fullName evidence="7">Poly(A) polymerase I</fullName>
        <shortName evidence="7">PAP I</shortName>
        <ecNumber evidence="7">2.7.7.19</ecNumber>
    </recommendedName>
</protein>
<dbReference type="RefSeq" id="WP_157992900.1">
    <property type="nucleotide sequence ID" value="NZ_LR217713.1"/>
</dbReference>
<dbReference type="Gene3D" id="1.10.3090.10">
    <property type="entry name" value="cca-adding enzyme, domain 2"/>
    <property type="match status" value="1"/>
</dbReference>
<dbReference type="Pfam" id="PF01743">
    <property type="entry name" value="PolyA_pol"/>
    <property type="match status" value="1"/>
</dbReference>